<organism evidence="2 3">
    <name type="scientific">Pedobacter boryungensis</name>
    <dbReference type="NCBI Taxonomy" id="869962"/>
    <lineage>
        <taxon>Bacteria</taxon>
        <taxon>Pseudomonadati</taxon>
        <taxon>Bacteroidota</taxon>
        <taxon>Sphingobacteriia</taxon>
        <taxon>Sphingobacteriales</taxon>
        <taxon>Sphingobacteriaceae</taxon>
        <taxon>Pedobacter</taxon>
    </lineage>
</organism>
<dbReference type="CDD" id="cd21809">
    <property type="entry name" value="ABC-2_lan_permease-like"/>
    <property type="match status" value="1"/>
</dbReference>
<dbReference type="Pfam" id="PF12730">
    <property type="entry name" value="ABC2_membrane_4"/>
    <property type="match status" value="1"/>
</dbReference>
<keyword evidence="1" id="KW-1133">Transmembrane helix</keyword>
<evidence type="ECO:0000313" key="2">
    <source>
        <dbReference type="EMBL" id="NQX30611.1"/>
    </source>
</evidence>
<dbReference type="PANTHER" id="PTHR37305:SF1">
    <property type="entry name" value="MEMBRANE PROTEIN"/>
    <property type="match status" value="1"/>
</dbReference>
<keyword evidence="1" id="KW-0812">Transmembrane</keyword>
<keyword evidence="1" id="KW-0472">Membrane</keyword>
<gene>
    <name evidence="2" type="ORF">HQN85_02680</name>
</gene>
<feature type="transmembrane region" description="Helical" evidence="1">
    <location>
        <begin position="114"/>
        <end position="138"/>
    </location>
</feature>
<name>A0ABX2DC80_9SPHI</name>
<evidence type="ECO:0000256" key="1">
    <source>
        <dbReference type="SAM" id="Phobius"/>
    </source>
</evidence>
<evidence type="ECO:0000313" key="3">
    <source>
        <dbReference type="Proteomes" id="UP000762110"/>
    </source>
</evidence>
<feature type="transmembrane region" description="Helical" evidence="1">
    <location>
        <begin position="186"/>
        <end position="210"/>
    </location>
</feature>
<feature type="transmembrane region" description="Helical" evidence="1">
    <location>
        <begin position="62"/>
        <end position="86"/>
    </location>
</feature>
<dbReference type="Proteomes" id="UP000762110">
    <property type="component" value="Unassembled WGS sequence"/>
</dbReference>
<dbReference type="RefSeq" id="WP_173268798.1">
    <property type="nucleotide sequence ID" value="NZ_JABMKV010000001.1"/>
</dbReference>
<reference evidence="2 3" key="1">
    <citation type="submission" date="2020-05" db="EMBL/GenBank/DDBJ databases">
        <title>Description of Pedobacter foliorum sp. nov.</title>
        <authorList>
            <person name="Qi S."/>
            <person name="Carlier A."/>
            <person name="Cnockaert M."/>
            <person name="Vandamme P."/>
        </authorList>
    </citation>
    <scope>NUCLEOTIDE SEQUENCE [LARGE SCALE GENOMIC DNA]</scope>
    <source>
        <strain evidence="2 3">LMG 31300</strain>
    </source>
</reference>
<keyword evidence="3" id="KW-1185">Reference proteome</keyword>
<feature type="transmembrane region" description="Helical" evidence="1">
    <location>
        <begin position="158"/>
        <end position="179"/>
    </location>
</feature>
<feature type="transmembrane region" description="Helical" evidence="1">
    <location>
        <begin position="235"/>
        <end position="254"/>
    </location>
</feature>
<protein>
    <submittedName>
        <fullName evidence="2">ABC transporter permease</fullName>
    </submittedName>
</protein>
<comment type="caution">
    <text evidence="2">The sequence shown here is derived from an EMBL/GenBank/DDBJ whole genome shotgun (WGS) entry which is preliminary data.</text>
</comment>
<proteinExistence type="predicted"/>
<sequence>MSLAVTLRSEFTKTKRSPIWILTFVAAIIAPALLLLAISETHDGGKPSDDIVKMAKGAWDYYYYQAAGIISFVFLPMFVILTSTLLPQIEYRNHTWKQVLASPQSYGKLYFSKFIIFQLIIIVFICASIAFIALSGVISSFLNPKFHFYAHPLNWEKMLLYFAKAYVAILGLSAIQFWMGLRFKSFLIPMGAGVMLFILGMINMLGYPVIDAAKFPINYSGFIFMDQNVAKVPGVLWSSVAYLVGVLVIGFFDFRYKKWD</sequence>
<dbReference type="PANTHER" id="PTHR37305">
    <property type="entry name" value="INTEGRAL MEMBRANE PROTEIN-RELATED"/>
    <property type="match status" value="1"/>
</dbReference>
<dbReference type="EMBL" id="JABMKV010000001">
    <property type="protein sequence ID" value="NQX30611.1"/>
    <property type="molecule type" value="Genomic_DNA"/>
</dbReference>
<feature type="transmembrane region" description="Helical" evidence="1">
    <location>
        <begin position="20"/>
        <end position="38"/>
    </location>
</feature>
<accession>A0ABX2DC80</accession>